<accession>A0ACC2SG30</accession>
<dbReference type="Proteomes" id="UP001165960">
    <property type="component" value="Unassembled WGS sequence"/>
</dbReference>
<evidence type="ECO:0000313" key="1">
    <source>
        <dbReference type="EMBL" id="KAJ9061229.1"/>
    </source>
</evidence>
<dbReference type="EMBL" id="QTSX02005084">
    <property type="protein sequence ID" value="KAJ9061229.1"/>
    <property type="molecule type" value="Genomic_DNA"/>
</dbReference>
<sequence length="173" mass="18719">MVLTTGAASPLITLFPREFSGLSPFVTEVPEPPKVSSPPLEDDITDSLNSPMVMVLLPRPVWDPFLLSLSITSKLVLLSSPFSILALWQCTLFLASVLGMLLKTCTPSYWTLVSPCSNGVHGNYWRTGQPIYPACFSSSLVGVSVIVHILKVHIFGGLQAGLMLAKQKFGCLL</sequence>
<gene>
    <name evidence="1" type="ORF">DSO57_1022553</name>
</gene>
<keyword evidence="2" id="KW-1185">Reference proteome</keyword>
<protein>
    <submittedName>
        <fullName evidence="1">Uncharacterized protein</fullName>
    </submittedName>
</protein>
<proteinExistence type="predicted"/>
<reference evidence="1" key="1">
    <citation type="submission" date="2022-04" db="EMBL/GenBank/DDBJ databases">
        <title>Genome of the entomopathogenic fungus Entomophthora muscae.</title>
        <authorList>
            <person name="Elya C."/>
            <person name="Lovett B.R."/>
            <person name="Lee E."/>
            <person name="Macias A.M."/>
            <person name="Hajek A.E."/>
            <person name="De Bivort B.L."/>
            <person name="Kasson M.T."/>
            <person name="De Fine Licht H.H."/>
            <person name="Stajich J.E."/>
        </authorList>
    </citation>
    <scope>NUCLEOTIDE SEQUENCE</scope>
    <source>
        <strain evidence="1">Berkeley</strain>
    </source>
</reference>
<comment type="caution">
    <text evidence="1">The sequence shown here is derived from an EMBL/GenBank/DDBJ whole genome shotgun (WGS) entry which is preliminary data.</text>
</comment>
<name>A0ACC2SG30_9FUNG</name>
<evidence type="ECO:0000313" key="2">
    <source>
        <dbReference type="Proteomes" id="UP001165960"/>
    </source>
</evidence>
<organism evidence="1 2">
    <name type="scientific">Entomophthora muscae</name>
    <dbReference type="NCBI Taxonomy" id="34485"/>
    <lineage>
        <taxon>Eukaryota</taxon>
        <taxon>Fungi</taxon>
        <taxon>Fungi incertae sedis</taxon>
        <taxon>Zoopagomycota</taxon>
        <taxon>Entomophthoromycotina</taxon>
        <taxon>Entomophthoromycetes</taxon>
        <taxon>Entomophthorales</taxon>
        <taxon>Entomophthoraceae</taxon>
        <taxon>Entomophthora</taxon>
    </lineage>
</organism>